<proteinExistence type="inferred from homology"/>
<feature type="non-terminal residue" evidence="7">
    <location>
        <position position="1"/>
    </location>
</feature>
<keyword evidence="3" id="KW-0456">Lyase</keyword>
<dbReference type="GO" id="GO:0006108">
    <property type="term" value="P:malate metabolic process"/>
    <property type="evidence" value="ECO:0007669"/>
    <property type="project" value="TreeGrafter"/>
</dbReference>
<dbReference type="GO" id="GO:0006106">
    <property type="term" value="P:fumarate metabolic process"/>
    <property type="evidence" value="ECO:0007669"/>
    <property type="project" value="InterPro"/>
</dbReference>
<evidence type="ECO:0000256" key="3">
    <source>
        <dbReference type="ARBA" id="ARBA00023239"/>
    </source>
</evidence>
<comment type="caution">
    <text evidence="7">The sequence shown here is derived from an EMBL/GenBank/DDBJ whole genome shotgun (WGS) entry which is preliminary data.</text>
</comment>
<comment type="similarity">
    <text evidence="1">Belongs to the class-II fumarase/aspartase family. Fumarase subfamily.</text>
</comment>
<dbReference type="GO" id="GO:0004333">
    <property type="term" value="F:fumarate hydratase activity"/>
    <property type="evidence" value="ECO:0007669"/>
    <property type="project" value="UniProtKB-EC"/>
</dbReference>
<feature type="domain" description="Fumarate lyase N-terminal" evidence="5">
    <location>
        <begin position="1"/>
        <end position="79"/>
    </location>
</feature>
<dbReference type="Proteomes" id="UP000722791">
    <property type="component" value="Unassembled WGS sequence"/>
</dbReference>
<feature type="compositionally biased region" description="Gly residues" evidence="4">
    <location>
        <begin position="206"/>
        <end position="215"/>
    </location>
</feature>
<dbReference type="InterPro" id="IPR008948">
    <property type="entry name" value="L-Aspartase-like"/>
</dbReference>
<dbReference type="InterPro" id="IPR018951">
    <property type="entry name" value="Fumarase_C_C"/>
</dbReference>
<feature type="region of interest" description="Disordered" evidence="4">
    <location>
        <begin position="204"/>
        <end position="244"/>
    </location>
</feature>
<protein>
    <recommendedName>
        <fullName evidence="2">fumarate hydratase</fullName>
        <ecNumber evidence="2">4.2.1.2</ecNumber>
    </recommendedName>
</protein>
<dbReference type="PROSITE" id="PS00163">
    <property type="entry name" value="FUMARATE_LYASES"/>
    <property type="match status" value="1"/>
</dbReference>
<evidence type="ECO:0000256" key="4">
    <source>
        <dbReference type="SAM" id="MobiDB-lite"/>
    </source>
</evidence>
<dbReference type="Gene3D" id="1.10.40.30">
    <property type="entry name" value="Fumarase/aspartase (C-terminal domain)"/>
    <property type="match status" value="1"/>
</dbReference>
<evidence type="ECO:0000256" key="2">
    <source>
        <dbReference type="ARBA" id="ARBA00012921"/>
    </source>
</evidence>
<dbReference type="GO" id="GO:0006099">
    <property type="term" value="P:tricarboxylic acid cycle"/>
    <property type="evidence" value="ECO:0007669"/>
    <property type="project" value="InterPro"/>
</dbReference>
<accession>A0A8J4LK00</accession>
<dbReference type="PANTHER" id="PTHR11444">
    <property type="entry name" value="ASPARTATEAMMONIA/ARGININOSUCCINATE/ADENYLOSUCCINATE LYASE"/>
    <property type="match status" value="1"/>
</dbReference>
<dbReference type="FunFam" id="1.10.40.30:FF:000002">
    <property type="entry name" value="Fumarate hydratase class II"/>
    <property type="match status" value="1"/>
</dbReference>
<evidence type="ECO:0000256" key="1">
    <source>
        <dbReference type="ARBA" id="ARBA00009084"/>
    </source>
</evidence>
<reference evidence="7" key="1">
    <citation type="journal article" date="2021" name="Proc. Natl. Acad. Sci. U.S.A.">
        <title>Three genomes in the algal genus Volvox reveal the fate of a haploid sex-determining region after a transition to homothallism.</title>
        <authorList>
            <person name="Yamamoto K."/>
            <person name="Hamaji T."/>
            <person name="Kawai-Toyooka H."/>
            <person name="Matsuzaki R."/>
            <person name="Takahashi F."/>
            <person name="Nishimura Y."/>
            <person name="Kawachi M."/>
            <person name="Noguchi H."/>
            <person name="Minakuchi Y."/>
            <person name="Umen J.G."/>
            <person name="Toyoda A."/>
            <person name="Nozaki H."/>
        </authorList>
    </citation>
    <scope>NUCLEOTIDE SEQUENCE</scope>
    <source>
        <strain evidence="7">NIES-3785</strain>
    </source>
</reference>
<dbReference type="Pfam" id="PF10415">
    <property type="entry name" value="FumaraseC_C"/>
    <property type="match status" value="1"/>
</dbReference>
<evidence type="ECO:0000313" key="8">
    <source>
        <dbReference type="Proteomes" id="UP000722791"/>
    </source>
</evidence>
<dbReference type="SUPFAM" id="SSF48557">
    <property type="entry name" value="L-aspartase-like"/>
    <property type="match status" value="1"/>
</dbReference>
<dbReference type="AlphaFoldDB" id="A0A8J4LK00"/>
<name>A0A8J4LK00_9CHLO</name>
<evidence type="ECO:0000259" key="6">
    <source>
        <dbReference type="Pfam" id="PF10415"/>
    </source>
</evidence>
<dbReference type="InterPro" id="IPR000362">
    <property type="entry name" value="Fumarate_lyase_fam"/>
</dbReference>
<dbReference type="InterPro" id="IPR022761">
    <property type="entry name" value="Fumarate_lyase_N"/>
</dbReference>
<evidence type="ECO:0000259" key="5">
    <source>
        <dbReference type="Pfam" id="PF00206"/>
    </source>
</evidence>
<feature type="domain" description="Fumarase C C-terminal" evidence="6">
    <location>
        <begin position="147"/>
        <end position="199"/>
    </location>
</feature>
<dbReference type="PANTHER" id="PTHR11444:SF1">
    <property type="entry name" value="FUMARATE HYDRATASE, MITOCHONDRIAL"/>
    <property type="match status" value="1"/>
</dbReference>
<gene>
    <name evidence="7" type="ORF">Vretimale_5402</name>
</gene>
<dbReference type="EMBL" id="BNCQ01000007">
    <property type="protein sequence ID" value="GIM00259.1"/>
    <property type="molecule type" value="Genomic_DNA"/>
</dbReference>
<dbReference type="Gene3D" id="1.20.200.10">
    <property type="entry name" value="Fumarase/aspartase (Central domain)"/>
    <property type="match status" value="1"/>
</dbReference>
<dbReference type="InterPro" id="IPR005677">
    <property type="entry name" value="Fum_hydII"/>
</dbReference>
<dbReference type="InterPro" id="IPR020557">
    <property type="entry name" value="Fumarate_lyase_CS"/>
</dbReference>
<evidence type="ECO:0000313" key="7">
    <source>
        <dbReference type="EMBL" id="GIM00259.1"/>
    </source>
</evidence>
<organism evidence="7 8">
    <name type="scientific">Volvox reticuliferus</name>
    <dbReference type="NCBI Taxonomy" id="1737510"/>
    <lineage>
        <taxon>Eukaryota</taxon>
        <taxon>Viridiplantae</taxon>
        <taxon>Chlorophyta</taxon>
        <taxon>core chlorophytes</taxon>
        <taxon>Chlorophyceae</taxon>
        <taxon>CS clade</taxon>
        <taxon>Chlamydomonadales</taxon>
        <taxon>Volvocaceae</taxon>
        <taxon>Volvox</taxon>
    </lineage>
</organism>
<dbReference type="PRINTS" id="PR00149">
    <property type="entry name" value="FUMRATELYASE"/>
</dbReference>
<dbReference type="GO" id="GO:0005739">
    <property type="term" value="C:mitochondrion"/>
    <property type="evidence" value="ECO:0007669"/>
    <property type="project" value="TreeGrafter"/>
</dbReference>
<dbReference type="EC" id="4.2.1.2" evidence="2"/>
<dbReference type="Pfam" id="PF00206">
    <property type="entry name" value="Lyase_1"/>
    <property type="match status" value="1"/>
</dbReference>
<sequence>KFEALAAHDAMVHLSGALNTLAVSLSKVANDIRLLGSGPRCGLGELLLPANEPGSSIMPGKVNPTQVEALVMVCAQVMGNHTAVTVAGGAAGGHFELNTCKPLIATAVLRSAGLMGDAAASFTAHLVSGLRPDEGRINRLLHQSLMLVTALNPAIGYDAAARVAKKAHSEGITLREAALGLGLVTGEEFDRIVRPEGMLAPYELAAGGGAGGGNTRTGHKNSSRSTSRSWGEEGAESTNGSFGS</sequence>